<keyword evidence="2" id="KW-0732">Signal</keyword>
<sequence>MGLSCLGVTALLLSGCAQGSGAASSSSGSPAEETTPSAKEVSHLAPRAVVSYDGGLLTVDTESGEVVEDTKEDGFLRLNNAGDGRHMMVSDGDRFRVFDTGLEARAHGDHFHYHESAPALTDRAFEAPHAGHVVAHAGATTLFGDGDGSIQTVEWPALRGADGGAVERKKAQAPHHGVALRLTDGSLFTTQGTEAERHTVQVLAPDGSVRAETTDCPGVHGEAAAAPGTSTDTVVVGCENGPVVYRDGAFHKVPVKDAYARSGNLAGSEASPIVLGDYKVNKAAEHERPTRVALFDTRNDTHRLVELGSSYWFRSLARGPHGEGLVLTYDGKLAMIDQNTGKITQRIAVVEPWQEKEDWQQPGPAVKVAGGKAYVTDAEHRKLHVVDLSAGTVVRTVDLPHTPVELAVTTGRSEVPGGEGHGD</sequence>
<dbReference type="Gene3D" id="2.130.10.10">
    <property type="entry name" value="YVTN repeat-like/Quinoprotein amine dehydrogenase"/>
    <property type="match status" value="1"/>
</dbReference>
<dbReference type="AlphaFoldDB" id="A0A7D7Q4J9"/>
<feature type="region of interest" description="Disordered" evidence="1">
    <location>
        <begin position="20"/>
        <end position="44"/>
    </location>
</feature>
<dbReference type="SUPFAM" id="SSF50969">
    <property type="entry name" value="YVTN repeat-like/Quinoprotein amine dehydrogenase"/>
    <property type="match status" value="1"/>
</dbReference>
<accession>A0A7D7Q4J9</accession>
<reference evidence="3" key="2">
    <citation type="submission" date="2020-07" db="EMBL/GenBank/DDBJ databases">
        <title>Genome of starter culture bacteria Kocuria salsicia reveals its technological properties and safety for usage in meat industry.</title>
        <authorList>
            <person name="Michael M."/>
            <person name="Konstantin K."/>
            <person name="Evgenii K."/>
            <person name="Galina S."/>
            <person name="Oksana K."/>
            <person name="Andrei L."/>
        </authorList>
    </citation>
    <scope>NUCLEOTIDE SEQUENCE [LARGE SCALE GENOMIC DNA]</scope>
    <source>
        <strain evidence="3">80</strain>
    </source>
</reference>
<feature type="signal peptide" evidence="2">
    <location>
        <begin position="1"/>
        <end position="19"/>
    </location>
</feature>
<gene>
    <name evidence="3" type="ORF">CIB50_0000618</name>
</gene>
<evidence type="ECO:0000256" key="2">
    <source>
        <dbReference type="SAM" id="SignalP"/>
    </source>
</evidence>
<dbReference type="EMBL" id="CP059343">
    <property type="protein sequence ID" value="QMS55920.1"/>
    <property type="molecule type" value="Genomic_DNA"/>
</dbReference>
<evidence type="ECO:0000256" key="1">
    <source>
        <dbReference type="SAM" id="MobiDB-lite"/>
    </source>
</evidence>
<name>A0A7D7Q4J9_KOCVA</name>
<keyword evidence="4" id="KW-1185">Reference proteome</keyword>
<evidence type="ECO:0000313" key="3">
    <source>
        <dbReference type="EMBL" id="QMS55920.1"/>
    </source>
</evidence>
<organism evidence="3 4">
    <name type="scientific">Kocuria varians</name>
    <name type="common">Micrococcus varians</name>
    <dbReference type="NCBI Taxonomy" id="1272"/>
    <lineage>
        <taxon>Bacteria</taxon>
        <taxon>Bacillati</taxon>
        <taxon>Actinomycetota</taxon>
        <taxon>Actinomycetes</taxon>
        <taxon>Micrococcales</taxon>
        <taxon>Micrococcaceae</taxon>
        <taxon>Kocuria</taxon>
    </lineage>
</organism>
<protein>
    <recommendedName>
        <fullName evidence="5">Lipoprotein</fullName>
    </recommendedName>
</protein>
<proteinExistence type="predicted"/>
<evidence type="ECO:0008006" key="5">
    <source>
        <dbReference type="Google" id="ProtNLM"/>
    </source>
</evidence>
<dbReference type="KEGG" id="kvr:CIB50_0000618"/>
<evidence type="ECO:0000313" key="4">
    <source>
        <dbReference type="Proteomes" id="UP000216825"/>
    </source>
</evidence>
<reference evidence="3" key="1">
    <citation type="submission" date="2017-08" db="EMBL/GenBank/DDBJ databases">
        <authorList>
            <person name="Minaev M."/>
            <person name="Kurbakov K.A."/>
            <person name="Solodovnikova G.I."/>
            <person name="Kuznetsova O.A."/>
            <person name="Lisitsyn A.B."/>
        </authorList>
    </citation>
    <scope>NUCLEOTIDE SEQUENCE</scope>
    <source>
        <strain evidence="3">80</strain>
    </source>
</reference>
<feature type="chain" id="PRO_5039622270" description="Lipoprotein" evidence="2">
    <location>
        <begin position="20"/>
        <end position="423"/>
    </location>
</feature>
<feature type="compositionally biased region" description="Low complexity" evidence="1">
    <location>
        <begin position="20"/>
        <end position="29"/>
    </location>
</feature>
<dbReference type="InterPro" id="IPR015943">
    <property type="entry name" value="WD40/YVTN_repeat-like_dom_sf"/>
</dbReference>
<dbReference type="InterPro" id="IPR011044">
    <property type="entry name" value="Quino_amine_DH_bsu"/>
</dbReference>
<dbReference type="Proteomes" id="UP000216825">
    <property type="component" value="Chromosome"/>
</dbReference>